<dbReference type="SUPFAM" id="SSF63829">
    <property type="entry name" value="Calcium-dependent phosphotriesterase"/>
    <property type="match status" value="1"/>
</dbReference>
<accession>A0A401UCW5</accession>
<dbReference type="AlphaFoldDB" id="A0A401UCW5"/>
<dbReference type="Pfam" id="PF08450">
    <property type="entry name" value="SGL"/>
    <property type="match status" value="1"/>
</dbReference>
<proteinExistence type="predicted"/>
<evidence type="ECO:0000259" key="1">
    <source>
        <dbReference type="Pfam" id="PF08450"/>
    </source>
</evidence>
<reference evidence="2 3" key="1">
    <citation type="submission" date="2018-11" db="EMBL/GenBank/DDBJ databases">
        <title>Chryseotalea sanarue gen. nov., sp., nov., a member of the family Cytophagaceae, isolated from a brackish lake in Hamamatsu Japan.</title>
        <authorList>
            <person name="Maejima Y."/>
            <person name="Iino T."/>
            <person name="Muraguchi Y."/>
            <person name="Fukuda K."/>
            <person name="Ohkuma M."/>
            <person name="Moriuchi R."/>
            <person name="Dohra H."/>
            <person name="Kimbara K."/>
            <person name="Shintani M."/>
        </authorList>
    </citation>
    <scope>NUCLEOTIDE SEQUENCE [LARGE SCALE GENOMIC DNA]</scope>
    <source>
        <strain evidence="2 3">Ys</strain>
    </source>
</reference>
<gene>
    <name evidence="2" type="ORF">SanaruYs_29640</name>
</gene>
<feature type="domain" description="SMP-30/Gluconolactonase/LRE-like region" evidence="1">
    <location>
        <begin position="19"/>
        <end position="196"/>
    </location>
</feature>
<evidence type="ECO:0000313" key="3">
    <source>
        <dbReference type="Proteomes" id="UP000288227"/>
    </source>
</evidence>
<organism evidence="2 3">
    <name type="scientific">Chryseotalea sanaruensis</name>
    <dbReference type="NCBI Taxonomy" id="2482724"/>
    <lineage>
        <taxon>Bacteria</taxon>
        <taxon>Pseudomonadati</taxon>
        <taxon>Bacteroidota</taxon>
        <taxon>Cytophagia</taxon>
        <taxon>Cytophagales</taxon>
        <taxon>Chryseotaleaceae</taxon>
        <taxon>Chryseotalea</taxon>
    </lineage>
</organism>
<dbReference type="Proteomes" id="UP000288227">
    <property type="component" value="Unassembled WGS sequence"/>
</dbReference>
<dbReference type="OrthoDB" id="8584394at2"/>
<dbReference type="Gene3D" id="2.120.10.30">
    <property type="entry name" value="TolB, C-terminal domain"/>
    <property type="match status" value="1"/>
</dbReference>
<comment type="caution">
    <text evidence="2">The sequence shown here is derived from an EMBL/GenBank/DDBJ whole genome shotgun (WGS) entry which is preliminary data.</text>
</comment>
<evidence type="ECO:0000313" key="2">
    <source>
        <dbReference type="EMBL" id="GCC52726.1"/>
    </source>
</evidence>
<dbReference type="EMBL" id="BHXQ01000005">
    <property type="protein sequence ID" value="GCC52726.1"/>
    <property type="molecule type" value="Genomic_DNA"/>
</dbReference>
<protein>
    <recommendedName>
        <fullName evidence="1">SMP-30/Gluconolactonase/LRE-like region domain-containing protein</fullName>
    </recommendedName>
</protein>
<keyword evidence="3" id="KW-1185">Reference proteome</keyword>
<dbReference type="InterPro" id="IPR013658">
    <property type="entry name" value="SGL"/>
</dbReference>
<name>A0A401UCW5_9BACT</name>
<sequence length="306" mass="34786">MKSNSSDTLALLTERDLIPEGTAYDPGSKRLFISSMYKRKIVAIEQNGQYYDFIESAADDLWSTFGMEVDGKRNKLWVISTKGKSIPTAPAILDDRWQSRLYCYDITSKKLTGIYQVNATVKEDFGFNDLTVAENGDVYITESITNKIFMLKYGVQEIEEFLKPDGFTFLNGITLSQDNKTLFVSGTEGLLKIDVATKHYSILQSEFTTQPQAIDGLAFFNNSLIAHQGSLIRRFYLNHALDSIIDQKLIDEHNLNSSTTGEIGENGWYYYIANSQIRSGVDYTRKRVRSLDSLQEVLIKRRKLQP</sequence>
<dbReference type="InterPro" id="IPR011042">
    <property type="entry name" value="6-blade_b-propeller_TolB-like"/>
</dbReference>